<evidence type="ECO:0000256" key="5">
    <source>
        <dbReference type="ARBA" id="ARBA00023002"/>
    </source>
</evidence>
<dbReference type="AlphaFoldDB" id="A0A6G1J833"/>
<comment type="similarity">
    <text evidence="2">Belongs to the DAMOX/DASOX family.</text>
</comment>
<dbReference type="InterPro" id="IPR006076">
    <property type="entry name" value="FAD-dep_OxRdtase"/>
</dbReference>
<dbReference type="GO" id="GO:0003884">
    <property type="term" value="F:D-amino-acid oxidase activity"/>
    <property type="evidence" value="ECO:0007669"/>
    <property type="project" value="InterPro"/>
</dbReference>
<comment type="cofactor">
    <cofactor evidence="1">
        <name>FAD</name>
        <dbReference type="ChEBI" id="CHEBI:57692"/>
    </cofactor>
</comment>
<dbReference type="Gene3D" id="3.40.50.720">
    <property type="entry name" value="NAD(P)-binding Rossmann-like Domain"/>
    <property type="match status" value="1"/>
</dbReference>
<organism evidence="8 9">
    <name type="scientific">Lentithecium fluviatile CBS 122367</name>
    <dbReference type="NCBI Taxonomy" id="1168545"/>
    <lineage>
        <taxon>Eukaryota</taxon>
        <taxon>Fungi</taxon>
        <taxon>Dikarya</taxon>
        <taxon>Ascomycota</taxon>
        <taxon>Pezizomycotina</taxon>
        <taxon>Dothideomycetes</taxon>
        <taxon>Pleosporomycetidae</taxon>
        <taxon>Pleosporales</taxon>
        <taxon>Massarineae</taxon>
        <taxon>Lentitheciaceae</taxon>
        <taxon>Lentithecium</taxon>
    </lineage>
</organism>
<dbReference type="Pfam" id="PF01266">
    <property type="entry name" value="DAO"/>
    <property type="match status" value="1"/>
</dbReference>
<keyword evidence="3" id="KW-0285">Flavoprotein</keyword>
<dbReference type="GO" id="GO:0071949">
    <property type="term" value="F:FAD binding"/>
    <property type="evidence" value="ECO:0007669"/>
    <property type="project" value="InterPro"/>
</dbReference>
<keyword evidence="5" id="KW-0560">Oxidoreductase</keyword>
<feature type="domain" description="FAD dependent oxidoreductase" evidence="7">
    <location>
        <begin position="91"/>
        <end position="509"/>
    </location>
</feature>
<evidence type="ECO:0000259" key="7">
    <source>
        <dbReference type="Pfam" id="PF01266"/>
    </source>
</evidence>
<protein>
    <submittedName>
        <fullName evidence="8">Nucleotide-binding domain-containing protein</fullName>
    </submittedName>
</protein>
<dbReference type="InterPro" id="IPR023209">
    <property type="entry name" value="DAO"/>
</dbReference>
<dbReference type="Proteomes" id="UP000799291">
    <property type="component" value="Unassembled WGS sequence"/>
</dbReference>
<dbReference type="PANTHER" id="PTHR11530:SF11">
    <property type="entry name" value="D-ASPARTATE OXIDASE"/>
    <property type="match status" value="1"/>
</dbReference>
<feature type="region of interest" description="Disordered" evidence="6">
    <location>
        <begin position="275"/>
        <end position="306"/>
    </location>
</feature>
<keyword evidence="4" id="KW-0274">FAD</keyword>
<keyword evidence="9" id="KW-1185">Reference proteome</keyword>
<evidence type="ECO:0000256" key="1">
    <source>
        <dbReference type="ARBA" id="ARBA00001974"/>
    </source>
</evidence>
<gene>
    <name evidence="8" type="ORF">K458DRAFT_211631</name>
</gene>
<dbReference type="Gene3D" id="3.30.9.10">
    <property type="entry name" value="D-Amino Acid Oxidase, subunit A, domain 2"/>
    <property type="match status" value="1"/>
</dbReference>
<dbReference type="SUPFAM" id="SSF54373">
    <property type="entry name" value="FAD-linked reductases, C-terminal domain"/>
    <property type="match status" value="1"/>
</dbReference>
<feature type="compositionally biased region" description="Low complexity" evidence="6">
    <location>
        <begin position="376"/>
        <end position="396"/>
    </location>
</feature>
<dbReference type="EMBL" id="MU005577">
    <property type="protein sequence ID" value="KAF2686385.1"/>
    <property type="molecule type" value="Genomic_DNA"/>
</dbReference>
<evidence type="ECO:0000313" key="8">
    <source>
        <dbReference type="EMBL" id="KAF2686385.1"/>
    </source>
</evidence>
<name>A0A6G1J833_9PLEO</name>
<evidence type="ECO:0000256" key="2">
    <source>
        <dbReference type="ARBA" id="ARBA00006730"/>
    </source>
</evidence>
<dbReference type="PANTHER" id="PTHR11530">
    <property type="entry name" value="D-AMINO ACID OXIDASE"/>
    <property type="match status" value="1"/>
</dbReference>
<accession>A0A6G1J833</accession>
<evidence type="ECO:0000256" key="4">
    <source>
        <dbReference type="ARBA" id="ARBA00022827"/>
    </source>
</evidence>
<feature type="compositionally biased region" description="Acidic residues" evidence="6">
    <location>
        <begin position="285"/>
        <end position="306"/>
    </location>
</feature>
<feature type="region of interest" description="Disordered" evidence="6">
    <location>
        <begin position="362"/>
        <end position="396"/>
    </location>
</feature>
<evidence type="ECO:0000256" key="6">
    <source>
        <dbReference type="SAM" id="MobiDB-lite"/>
    </source>
</evidence>
<dbReference type="GO" id="GO:0005737">
    <property type="term" value="C:cytoplasm"/>
    <property type="evidence" value="ECO:0007669"/>
    <property type="project" value="TreeGrafter"/>
</dbReference>
<sequence length="529" mass="57100">MFFMVVTVYLGIRRSDCVIPMLVAFFTRVGVEVADTYPIALANTKYDRTSIHPSIHLSAPPRSSHLIHHPPIFLSAHRPAVVAIKAPMAHILIIGAGVIGLQTANTLLDAGYKVTILAKHWPGDEDIGYTSPWAGAIWRTHASPDKDLEQCEWNIQSYNHWISIVDTAPEEAEQMGIRRVPLTIYSNSPHPTPRPWYTPHVQQFSILSRSSPMPNPANSAHTFSSIAINPSTYLTALLTRAKHRGAKTIKAELPTSHGLSSAISTALRLVHSCDIPRSPGRTEGNGEEEEVLEEDEKGEGAEEGVGDEEVHVVVNCTGLAAKRLCGDENVHPIRGQTLLVRITPAPSTPRILLHDTSPVTYIVPRLHPRPPNHSSTTRTDPNTDPTTDTTTVTGTDTYLLGGTNDKDNWSCTPDATVTADILGRCGELMGKGGLVGRDEGRDKDGGGDGKVGIEVLREMAGLRPGRKGGVRVEGEDVVVEGKGMGKREVVVVHQYGHAGAGYQNSVGSAGKVLRIVREALGKCKGRVDG</sequence>
<proteinExistence type="inferred from homology"/>
<evidence type="ECO:0000313" key="9">
    <source>
        <dbReference type="Proteomes" id="UP000799291"/>
    </source>
</evidence>
<dbReference type="OrthoDB" id="2015447at2759"/>
<dbReference type="GO" id="GO:0019478">
    <property type="term" value="P:D-amino acid catabolic process"/>
    <property type="evidence" value="ECO:0007669"/>
    <property type="project" value="TreeGrafter"/>
</dbReference>
<reference evidence="8" key="1">
    <citation type="journal article" date="2020" name="Stud. Mycol.">
        <title>101 Dothideomycetes genomes: a test case for predicting lifestyles and emergence of pathogens.</title>
        <authorList>
            <person name="Haridas S."/>
            <person name="Albert R."/>
            <person name="Binder M."/>
            <person name="Bloem J."/>
            <person name="Labutti K."/>
            <person name="Salamov A."/>
            <person name="Andreopoulos B."/>
            <person name="Baker S."/>
            <person name="Barry K."/>
            <person name="Bills G."/>
            <person name="Bluhm B."/>
            <person name="Cannon C."/>
            <person name="Castanera R."/>
            <person name="Culley D."/>
            <person name="Daum C."/>
            <person name="Ezra D."/>
            <person name="Gonzalez J."/>
            <person name="Henrissat B."/>
            <person name="Kuo A."/>
            <person name="Liang C."/>
            <person name="Lipzen A."/>
            <person name="Lutzoni F."/>
            <person name="Magnuson J."/>
            <person name="Mondo S."/>
            <person name="Nolan M."/>
            <person name="Ohm R."/>
            <person name="Pangilinan J."/>
            <person name="Park H.-J."/>
            <person name="Ramirez L."/>
            <person name="Alfaro M."/>
            <person name="Sun H."/>
            <person name="Tritt A."/>
            <person name="Yoshinaga Y."/>
            <person name="Zwiers L.-H."/>
            <person name="Turgeon B."/>
            <person name="Goodwin S."/>
            <person name="Spatafora J."/>
            <person name="Crous P."/>
            <person name="Grigoriev I."/>
        </authorList>
    </citation>
    <scope>NUCLEOTIDE SEQUENCE</scope>
    <source>
        <strain evidence="8">CBS 122367</strain>
    </source>
</reference>
<dbReference type="SUPFAM" id="SSF51971">
    <property type="entry name" value="Nucleotide-binding domain"/>
    <property type="match status" value="1"/>
</dbReference>
<evidence type="ECO:0000256" key="3">
    <source>
        <dbReference type="ARBA" id="ARBA00022630"/>
    </source>
</evidence>